<dbReference type="Pfam" id="PF12697">
    <property type="entry name" value="Abhydrolase_6"/>
    <property type="match status" value="1"/>
</dbReference>
<evidence type="ECO:0000313" key="2">
    <source>
        <dbReference type="EMBL" id="ETX07204.1"/>
    </source>
</evidence>
<dbReference type="HOGENOM" id="CLU_020336_13_2_7"/>
<sequence>MANWSEETVSVGGTDLVVVKGGAGRPLLMLHDELGYPGWMTWNEALAEDHEFRIPLQPGFGKTPRLEWIRSYRDLGGFYARVLREIRLSPIDVIAFSAGGYIAAEMIASDPSLFSRMMLVAPMGLKPVEGEIFDFLAVTIRTAVLQTVEDSETPEFGRIYGGEMTPEQFELFEDARTETARIGWEPFMYNPSLGHLLEGVTGVPTQLVWGDKDAVVPRGCIEAYQKAMPSATVVEIPGAGHRPEIENAEAFVQAARAFLTA</sequence>
<dbReference type="PANTHER" id="PTHR43689:SF8">
    <property type="entry name" value="ALPHA_BETA-HYDROLASES SUPERFAMILY PROTEIN"/>
    <property type="match status" value="1"/>
</dbReference>
<evidence type="ECO:0000313" key="3">
    <source>
        <dbReference type="Proteomes" id="UP000019140"/>
    </source>
</evidence>
<dbReference type="SUPFAM" id="SSF53474">
    <property type="entry name" value="alpha/beta-Hydrolases"/>
    <property type="match status" value="1"/>
</dbReference>
<dbReference type="InterPro" id="IPR029058">
    <property type="entry name" value="AB_hydrolase_fold"/>
</dbReference>
<name>W4M9Z5_9BACT</name>
<reference evidence="2 3" key="1">
    <citation type="journal article" date="2014" name="Nature">
        <title>An environmental bacterial taxon with a large and distinct metabolic repertoire.</title>
        <authorList>
            <person name="Wilson M.C."/>
            <person name="Mori T."/>
            <person name="Ruckert C."/>
            <person name="Uria A.R."/>
            <person name="Helf M.J."/>
            <person name="Takada K."/>
            <person name="Gernert C."/>
            <person name="Steffens U.A."/>
            <person name="Heycke N."/>
            <person name="Schmitt S."/>
            <person name="Rinke C."/>
            <person name="Helfrich E.J."/>
            <person name="Brachmann A.O."/>
            <person name="Gurgui C."/>
            <person name="Wakimoto T."/>
            <person name="Kracht M."/>
            <person name="Crusemann M."/>
            <person name="Hentschel U."/>
            <person name="Abe I."/>
            <person name="Matsunaga S."/>
            <person name="Kalinowski J."/>
            <person name="Takeyama H."/>
            <person name="Piel J."/>
        </authorList>
    </citation>
    <scope>NUCLEOTIDE SEQUENCE [LARGE SCALE GENOMIC DNA]</scope>
    <source>
        <strain evidence="3">TSY2</strain>
    </source>
</reference>
<dbReference type="AlphaFoldDB" id="W4M9Z5"/>
<gene>
    <name evidence="2" type="ORF">ETSY2_12565</name>
</gene>
<dbReference type="Proteomes" id="UP000019140">
    <property type="component" value="Unassembled WGS sequence"/>
</dbReference>
<proteinExistence type="predicted"/>
<dbReference type="Gene3D" id="3.40.50.1820">
    <property type="entry name" value="alpha/beta hydrolase"/>
    <property type="match status" value="1"/>
</dbReference>
<dbReference type="PANTHER" id="PTHR43689">
    <property type="entry name" value="HYDROLASE"/>
    <property type="match status" value="1"/>
</dbReference>
<organism evidence="2 3">
    <name type="scientific">Candidatus Entotheonella gemina</name>
    <dbReference type="NCBI Taxonomy" id="1429439"/>
    <lineage>
        <taxon>Bacteria</taxon>
        <taxon>Pseudomonadati</taxon>
        <taxon>Nitrospinota/Tectimicrobiota group</taxon>
        <taxon>Candidatus Tectimicrobiota</taxon>
        <taxon>Candidatus Entotheonellia</taxon>
        <taxon>Candidatus Entotheonellales</taxon>
        <taxon>Candidatus Entotheonellaceae</taxon>
        <taxon>Candidatus Entotheonella</taxon>
    </lineage>
</organism>
<protein>
    <recommendedName>
        <fullName evidence="1">AB hydrolase-1 domain-containing protein</fullName>
    </recommendedName>
</protein>
<feature type="domain" description="AB hydrolase-1" evidence="1">
    <location>
        <begin position="28"/>
        <end position="254"/>
    </location>
</feature>
<accession>W4M9Z5</accession>
<evidence type="ECO:0000259" key="1">
    <source>
        <dbReference type="Pfam" id="PF12697"/>
    </source>
</evidence>
<comment type="caution">
    <text evidence="2">The sequence shown here is derived from an EMBL/GenBank/DDBJ whole genome shotgun (WGS) entry which is preliminary data.</text>
</comment>
<dbReference type="InterPro" id="IPR000073">
    <property type="entry name" value="AB_hydrolase_1"/>
</dbReference>
<dbReference type="EMBL" id="AZHX01000502">
    <property type="protein sequence ID" value="ETX07204.1"/>
    <property type="molecule type" value="Genomic_DNA"/>
</dbReference>
<keyword evidence="3" id="KW-1185">Reference proteome</keyword>